<protein>
    <submittedName>
        <fullName evidence="2">Uncharacterized protein</fullName>
    </submittedName>
</protein>
<feature type="region of interest" description="Disordered" evidence="1">
    <location>
        <begin position="1"/>
        <end position="75"/>
    </location>
</feature>
<feature type="compositionally biased region" description="Low complexity" evidence="1">
    <location>
        <begin position="29"/>
        <end position="41"/>
    </location>
</feature>
<proteinExistence type="predicted"/>
<dbReference type="AlphaFoldDB" id="A0A4V4HB76"/>
<feature type="compositionally biased region" description="Low complexity" evidence="1">
    <location>
        <begin position="49"/>
        <end position="67"/>
    </location>
</feature>
<feature type="compositionally biased region" description="Basic and acidic residues" evidence="1">
    <location>
        <begin position="15"/>
        <end position="28"/>
    </location>
</feature>
<evidence type="ECO:0000313" key="2">
    <source>
        <dbReference type="EMBL" id="THU78345.1"/>
    </source>
</evidence>
<sequence>MSISQGHEVSGFRGPSRDKGYRKAERVAQEAQVASEAAESQFNASPQQTGTPPSVSSSLLPTSSNSGMTAIQELSKKASLSSISTTASQASGSQAFFRDADKESRDNLIAASVRYVTATDPAIIY</sequence>
<feature type="region of interest" description="Disordered" evidence="1">
    <location>
        <begin position="82"/>
        <end position="101"/>
    </location>
</feature>
<name>A0A4V4HB76_DENBC</name>
<organism evidence="2 3">
    <name type="scientific">Dendrothele bispora (strain CBS 962.96)</name>
    <dbReference type="NCBI Taxonomy" id="1314807"/>
    <lineage>
        <taxon>Eukaryota</taxon>
        <taxon>Fungi</taxon>
        <taxon>Dikarya</taxon>
        <taxon>Basidiomycota</taxon>
        <taxon>Agaricomycotina</taxon>
        <taxon>Agaricomycetes</taxon>
        <taxon>Agaricomycetidae</taxon>
        <taxon>Agaricales</taxon>
        <taxon>Agaricales incertae sedis</taxon>
        <taxon>Dendrothele</taxon>
    </lineage>
</organism>
<accession>A0A4V4HB76</accession>
<feature type="compositionally biased region" description="Low complexity" evidence="1">
    <location>
        <begin position="82"/>
        <end position="95"/>
    </location>
</feature>
<dbReference type="EMBL" id="ML180210">
    <property type="protein sequence ID" value="THU78345.1"/>
    <property type="molecule type" value="Genomic_DNA"/>
</dbReference>
<evidence type="ECO:0000256" key="1">
    <source>
        <dbReference type="SAM" id="MobiDB-lite"/>
    </source>
</evidence>
<dbReference type="Proteomes" id="UP000297245">
    <property type="component" value="Unassembled WGS sequence"/>
</dbReference>
<reference evidence="2 3" key="1">
    <citation type="journal article" date="2019" name="Nat. Ecol. Evol.">
        <title>Megaphylogeny resolves global patterns of mushroom evolution.</title>
        <authorList>
            <person name="Varga T."/>
            <person name="Krizsan K."/>
            <person name="Foldi C."/>
            <person name="Dima B."/>
            <person name="Sanchez-Garcia M."/>
            <person name="Sanchez-Ramirez S."/>
            <person name="Szollosi G.J."/>
            <person name="Szarkandi J.G."/>
            <person name="Papp V."/>
            <person name="Albert L."/>
            <person name="Andreopoulos W."/>
            <person name="Angelini C."/>
            <person name="Antonin V."/>
            <person name="Barry K.W."/>
            <person name="Bougher N.L."/>
            <person name="Buchanan P."/>
            <person name="Buyck B."/>
            <person name="Bense V."/>
            <person name="Catcheside P."/>
            <person name="Chovatia M."/>
            <person name="Cooper J."/>
            <person name="Damon W."/>
            <person name="Desjardin D."/>
            <person name="Finy P."/>
            <person name="Geml J."/>
            <person name="Haridas S."/>
            <person name="Hughes K."/>
            <person name="Justo A."/>
            <person name="Karasinski D."/>
            <person name="Kautmanova I."/>
            <person name="Kiss B."/>
            <person name="Kocsube S."/>
            <person name="Kotiranta H."/>
            <person name="LaButti K.M."/>
            <person name="Lechner B.E."/>
            <person name="Liimatainen K."/>
            <person name="Lipzen A."/>
            <person name="Lukacs Z."/>
            <person name="Mihaltcheva S."/>
            <person name="Morgado L.N."/>
            <person name="Niskanen T."/>
            <person name="Noordeloos M.E."/>
            <person name="Ohm R.A."/>
            <person name="Ortiz-Santana B."/>
            <person name="Ovrebo C."/>
            <person name="Racz N."/>
            <person name="Riley R."/>
            <person name="Savchenko A."/>
            <person name="Shiryaev A."/>
            <person name="Soop K."/>
            <person name="Spirin V."/>
            <person name="Szebenyi C."/>
            <person name="Tomsovsky M."/>
            <person name="Tulloss R.E."/>
            <person name="Uehling J."/>
            <person name="Grigoriev I.V."/>
            <person name="Vagvolgyi C."/>
            <person name="Papp T."/>
            <person name="Martin F.M."/>
            <person name="Miettinen O."/>
            <person name="Hibbett D.S."/>
            <person name="Nagy L.G."/>
        </authorList>
    </citation>
    <scope>NUCLEOTIDE SEQUENCE [LARGE SCALE GENOMIC DNA]</scope>
    <source>
        <strain evidence="2 3">CBS 962.96</strain>
    </source>
</reference>
<keyword evidence="3" id="KW-1185">Reference proteome</keyword>
<gene>
    <name evidence="2" type="ORF">K435DRAFT_876726</name>
</gene>
<evidence type="ECO:0000313" key="3">
    <source>
        <dbReference type="Proteomes" id="UP000297245"/>
    </source>
</evidence>